<evidence type="ECO:0000313" key="1">
    <source>
        <dbReference type="EMBL" id="MBO1322715.1"/>
    </source>
</evidence>
<dbReference type="Gene3D" id="1.25.40.290">
    <property type="entry name" value="ARM repeat domains"/>
    <property type="match status" value="1"/>
</dbReference>
<protein>
    <submittedName>
        <fullName evidence="1">DNA alkylation repair protein</fullName>
    </submittedName>
</protein>
<comment type="caution">
    <text evidence="1">The sequence shown here is derived from an EMBL/GenBank/DDBJ whole genome shotgun (WGS) entry which is preliminary data.</text>
</comment>
<dbReference type="Pfam" id="PF08713">
    <property type="entry name" value="DNA_alkylation"/>
    <property type="match status" value="1"/>
</dbReference>
<name>A0A8J7QPC0_9BACT</name>
<proteinExistence type="predicted"/>
<keyword evidence="2" id="KW-1185">Reference proteome</keyword>
<sequence>MEPLKLVYTEAYLNRLADDVLSHDPGFAKGAFLAFVFDDQWDDRELKQRMSHIAAGLHRFIQHPYAEALAILKKAAPNYGGFEAMFFPDFVQQFGLDAWDPSIDALAWFTRFSSSEYAVRPFIKKDTPRMMAQMQAWAEHDNEHLRRLASEGCRPNLPWAPALPAFKKDPAPIWPILNRLKQDPSLYVRRSVANNLNDITKKHPEAVLDWAERNHGLHEDTDWIIKHACRTLLKAGNTRAMRLFGFEDPASVQIKAFTIKPTALPIGDTGCFSWVLVNEGTALVRQELAIDFLKANGTLSRKVFKVSEKECEAGPHPYEKTFSFQQRTTRTHYAGGHKAHLIVNGVIKASLDFTLE</sequence>
<dbReference type="AlphaFoldDB" id="A0A8J7QPC0"/>
<evidence type="ECO:0000313" key="2">
    <source>
        <dbReference type="Proteomes" id="UP000664417"/>
    </source>
</evidence>
<gene>
    <name evidence="1" type="ORF">J3U88_29860</name>
</gene>
<dbReference type="InterPro" id="IPR014825">
    <property type="entry name" value="DNA_alkylation"/>
</dbReference>
<dbReference type="InterPro" id="IPR016024">
    <property type="entry name" value="ARM-type_fold"/>
</dbReference>
<dbReference type="EMBL" id="JAFREP010000041">
    <property type="protein sequence ID" value="MBO1322715.1"/>
    <property type="molecule type" value="Genomic_DNA"/>
</dbReference>
<dbReference type="SUPFAM" id="SSF48371">
    <property type="entry name" value="ARM repeat"/>
    <property type="match status" value="1"/>
</dbReference>
<accession>A0A8J7QPC0</accession>
<dbReference type="RefSeq" id="WP_207862688.1">
    <property type="nucleotide sequence ID" value="NZ_JAFREP010000041.1"/>
</dbReference>
<reference evidence="1" key="1">
    <citation type="submission" date="2021-03" db="EMBL/GenBank/DDBJ databases">
        <authorList>
            <person name="Wang G."/>
        </authorList>
    </citation>
    <scope>NUCLEOTIDE SEQUENCE</scope>
    <source>
        <strain evidence="1">KCTC 12899</strain>
    </source>
</reference>
<dbReference type="Proteomes" id="UP000664417">
    <property type="component" value="Unassembled WGS sequence"/>
</dbReference>
<organism evidence="1 2">
    <name type="scientific">Acanthopleuribacter pedis</name>
    <dbReference type="NCBI Taxonomy" id="442870"/>
    <lineage>
        <taxon>Bacteria</taxon>
        <taxon>Pseudomonadati</taxon>
        <taxon>Acidobacteriota</taxon>
        <taxon>Holophagae</taxon>
        <taxon>Acanthopleuribacterales</taxon>
        <taxon>Acanthopleuribacteraceae</taxon>
        <taxon>Acanthopleuribacter</taxon>
    </lineage>
</organism>